<dbReference type="AlphaFoldDB" id="A0A7M1LHE7"/>
<protein>
    <recommendedName>
        <fullName evidence="3">Phage tail protein</fullName>
    </recommendedName>
</protein>
<evidence type="ECO:0000313" key="1">
    <source>
        <dbReference type="EMBL" id="QOQ87266.1"/>
    </source>
</evidence>
<organism evidence="1 2">
    <name type="scientific">Campylobacter corcagiensis</name>
    <dbReference type="NCBI Taxonomy" id="1448857"/>
    <lineage>
        <taxon>Bacteria</taxon>
        <taxon>Pseudomonadati</taxon>
        <taxon>Campylobacterota</taxon>
        <taxon>Epsilonproteobacteria</taxon>
        <taxon>Campylobacterales</taxon>
        <taxon>Campylobacteraceae</taxon>
        <taxon>Campylobacter</taxon>
    </lineage>
</organism>
<dbReference type="Proteomes" id="UP000594749">
    <property type="component" value="Chromosome"/>
</dbReference>
<accession>A0A7M1LHE7</accession>
<evidence type="ECO:0000313" key="2">
    <source>
        <dbReference type="Proteomes" id="UP000594749"/>
    </source>
</evidence>
<dbReference type="OrthoDB" id="5365986at2"/>
<name>A0A7M1LHE7_9BACT</name>
<dbReference type="EMBL" id="CP063078">
    <property type="protein sequence ID" value="QOQ87266.1"/>
    <property type="molecule type" value="Genomic_DNA"/>
</dbReference>
<reference evidence="1 2" key="1">
    <citation type="submission" date="2020-10" db="EMBL/GenBank/DDBJ databases">
        <title>Campylobacter and Helicobacter PacBio genomes.</title>
        <authorList>
            <person name="Lane C."/>
        </authorList>
    </citation>
    <scope>NUCLEOTIDE SEQUENCE [LARGE SCALE GENOMIC DNA]</scope>
    <source>
        <strain evidence="1 2">2016D-0077</strain>
    </source>
</reference>
<keyword evidence="2" id="KW-1185">Reference proteome</keyword>
<gene>
    <name evidence="1" type="ORF">IMC76_08680</name>
</gene>
<proteinExistence type="predicted"/>
<evidence type="ECO:0008006" key="3">
    <source>
        <dbReference type="Google" id="ProtNLM"/>
    </source>
</evidence>
<dbReference type="RefSeq" id="WP_025803627.1">
    <property type="nucleotide sequence ID" value="NZ_CP053842.1"/>
</dbReference>
<sequence length="305" mass="34031">MARVLARTGLKVGIESVSGTYKEPTQVLKVSSNIQPKVSFDEVEIPNFGFFGGAKDVVTIADWGQMEIEATTCLYKDINFYDNLFLMCNLKKEEDTTKKTITYTPDTHSAVTGSVDLILPDRKYKGKGAKSSFSISGKVGDKLEMKFSIKAAYDGEVVGDQTISDIKAGEALLIRRLGAMTLNGVDINLSEFSFEMGNVINYEKFTNIGEFHMSDYEPKLTLKMRLEHGGESGFREFASGGVMKFEAVFKDANNKDIFKLTIPRAKISKTPEFEDMDGIYVIEREFLALSDKGDDNFSLVYYKDV</sequence>